<dbReference type="Proteomes" id="UP000494216">
    <property type="component" value="Unassembled WGS sequence"/>
</dbReference>
<dbReference type="NCBIfam" id="TIGR03694">
    <property type="entry name" value="exosort_acyl"/>
    <property type="match status" value="1"/>
</dbReference>
<evidence type="ECO:0000313" key="2">
    <source>
        <dbReference type="Proteomes" id="UP000494216"/>
    </source>
</evidence>
<keyword evidence="2" id="KW-1185">Reference proteome</keyword>
<sequence length="253" mass="29797">MFDKHFEVFLADTPESKKQHYGIRYQVYCEEMGFENKHDFPTEQEIDKWDQFSVHFIVRARHTRQWVGAMRMVFNNEHPLPLEQHGIITKTIDNNAFDSAIEISRLCLVKEIRRRNVDCDPPLGLDENLVLDENEESKKGDNVISFRRSQQIERSIIWGLFRAAALYSQESNIKKWYFLCTNALARIICKKGVTMKRIGEPCQFKGERIPFEIDLKEILSNSIWLNDYKKGYSLCSEIEIPRLLKEKVASARF</sequence>
<dbReference type="InterPro" id="IPR016181">
    <property type="entry name" value="Acyl_CoA_acyltransferase"/>
</dbReference>
<comment type="caution">
    <text evidence="1">The sequence shown here is derived from an EMBL/GenBank/DDBJ whole genome shotgun (WGS) entry which is preliminary data.</text>
</comment>
<keyword evidence="1" id="KW-0808">Transferase</keyword>
<dbReference type="EMBL" id="CADCXN010000002">
    <property type="protein sequence ID" value="CAA9889382.1"/>
    <property type="molecule type" value="Genomic_DNA"/>
</dbReference>
<organism evidence="1 2">
    <name type="scientific">Candidatus Methylobacter favarea</name>
    <dbReference type="NCBI Taxonomy" id="2707345"/>
    <lineage>
        <taxon>Bacteria</taxon>
        <taxon>Pseudomonadati</taxon>
        <taxon>Pseudomonadota</taxon>
        <taxon>Gammaproteobacteria</taxon>
        <taxon>Methylococcales</taxon>
        <taxon>Methylococcaceae</taxon>
        <taxon>Methylobacter</taxon>
    </lineage>
</organism>
<reference evidence="1 2" key="1">
    <citation type="submission" date="2020-02" db="EMBL/GenBank/DDBJ databases">
        <authorList>
            <person name="Hogendoorn C."/>
        </authorList>
    </citation>
    <scope>NUCLEOTIDE SEQUENCE [LARGE SCALE GENOMIC DNA]</scope>
    <source>
        <strain evidence="1">METHB21</strain>
    </source>
</reference>
<evidence type="ECO:0000313" key="1">
    <source>
        <dbReference type="EMBL" id="CAA9889382.1"/>
    </source>
</evidence>
<keyword evidence="1" id="KW-0012">Acyltransferase</keyword>
<protein>
    <submittedName>
        <fullName evidence="1">PEP-CTERM/exosortase system-associated acyltransferase</fullName>
    </submittedName>
</protein>
<dbReference type="Pfam" id="PF13444">
    <property type="entry name" value="Acetyltransf_5"/>
    <property type="match status" value="1"/>
</dbReference>
<accession>A0A8S0XE20</accession>
<dbReference type="Gene3D" id="3.40.630.30">
    <property type="match status" value="1"/>
</dbReference>
<proteinExistence type="predicted"/>
<dbReference type="SUPFAM" id="SSF55729">
    <property type="entry name" value="Acyl-CoA N-acyltransferases (Nat)"/>
    <property type="match status" value="1"/>
</dbReference>
<dbReference type="RefSeq" id="WP_174624406.1">
    <property type="nucleotide sequence ID" value="NZ_CADCXN010000002.1"/>
</dbReference>
<dbReference type="InterPro" id="IPR022484">
    <property type="entry name" value="PEP-CTERM/exosrtase_acylTfrase"/>
</dbReference>
<dbReference type="GO" id="GO:0016746">
    <property type="term" value="F:acyltransferase activity"/>
    <property type="evidence" value="ECO:0007669"/>
    <property type="project" value="UniProtKB-KW"/>
</dbReference>
<name>A0A8S0XE20_9GAMM</name>
<dbReference type="AlphaFoldDB" id="A0A8S0XE20"/>
<gene>
    <name evidence="1" type="ORF">METHB2_100023</name>
</gene>